<gene>
    <name evidence="2" type="ORF">KUTeg_020078</name>
</gene>
<evidence type="ECO:0000256" key="1">
    <source>
        <dbReference type="SAM" id="Coils"/>
    </source>
</evidence>
<evidence type="ECO:0000313" key="2">
    <source>
        <dbReference type="EMBL" id="KAJ8301091.1"/>
    </source>
</evidence>
<dbReference type="EMBL" id="JARBDR010000918">
    <property type="protein sequence ID" value="KAJ8301091.1"/>
    <property type="molecule type" value="Genomic_DNA"/>
</dbReference>
<evidence type="ECO:0000313" key="3">
    <source>
        <dbReference type="Proteomes" id="UP001217089"/>
    </source>
</evidence>
<comment type="caution">
    <text evidence="2">The sequence shown here is derived from an EMBL/GenBank/DDBJ whole genome shotgun (WGS) entry which is preliminary data.</text>
</comment>
<sequence length="70" mass="8595">MIYTSQYYHRKDVDLPFLIAVDRYLKTLEEYKESEIRELDDKKQEIDRKQKMDRKQEDFISTTISMVCLL</sequence>
<name>A0ABQ9EB96_TEGGR</name>
<keyword evidence="3" id="KW-1185">Reference proteome</keyword>
<keyword evidence="1" id="KW-0175">Coiled coil</keyword>
<accession>A0ABQ9EB96</accession>
<feature type="coiled-coil region" evidence="1">
    <location>
        <begin position="25"/>
        <end position="52"/>
    </location>
</feature>
<protein>
    <submittedName>
        <fullName evidence="2">Uncharacterized protein</fullName>
    </submittedName>
</protein>
<reference evidence="2 3" key="1">
    <citation type="submission" date="2022-12" db="EMBL/GenBank/DDBJ databases">
        <title>Chromosome-level genome of Tegillarca granosa.</title>
        <authorList>
            <person name="Kim J."/>
        </authorList>
    </citation>
    <scope>NUCLEOTIDE SEQUENCE [LARGE SCALE GENOMIC DNA]</scope>
    <source>
        <strain evidence="2">Teg-2019</strain>
        <tissue evidence="2">Adductor muscle</tissue>
    </source>
</reference>
<dbReference type="Proteomes" id="UP001217089">
    <property type="component" value="Unassembled WGS sequence"/>
</dbReference>
<organism evidence="2 3">
    <name type="scientific">Tegillarca granosa</name>
    <name type="common">Malaysian cockle</name>
    <name type="synonym">Anadara granosa</name>
    <dbReference type="NCBI Taxonomy" id="220873"/>
    <lineage>
        <taxon>Eukaryota</taxon>
        <taxon>Metazoa</taxon>
        <taxon>Spiralia</taxon>
        <taxon>Lophotrochozoa</taxon>
        <taxon>Mollusca</taxon>
        <taxon>Bivalvia</taxon>
        <taxon>Autobranchia</taxon>
        <taxon>Pteriomorphia</taxon>
        <taxon>Arcoida</taxon>
        <taxon>Arcoidea</taxon>
        <taxon>Arcidae</taxon>
        <taxon>Tegillarca</taxon>
    </lineage>
</organism>
<proteinExistence type="predicted"/>